<accession>A0A8H6CLY9</accession>
<keyword evidence="6" id="KW-1185">Reference proteome</keyword>
<dbReference type="GO" id="GO:0004048">
    <property type="term" value="F:anthranilate phosphoribosyltransferase activity"/>
    <property type="evidence" value="ECO:0007669"/>
    <property type="project" value="InterPro"/>
</dbReference>
<reference evidence="5 6" key="1">
    <citation type="journal article" date="2020" name="Genomics">
        <title>Complete, high-quality genomes from long-read metagenomic sequencing of two wolf lichen thalli reveals enigmatic genome architecture.</title>
        <authorList>
            <person name="McKenzie S.K."/>
            <person name="Walston R.F."/>
            <person name="Allen J.L."/>
        </authorList>
    </citation>
    <scope>NUCLEOTIDE SEQUENCE [LARGE SCALE GENOMIC DNA]</scope>
    <source>
        <strain evidence="5">WasteWater1</strain>
    </source>
</reference>
<dbReference type="AlphaFoldDB" id="A0A8H6CLY9"/>
<dbReference type="Gene3D" id="1.20.970.10">
    <property type="entry name" value="Transferase, Pyrimidine Nucleoside Phosphorylase, Chain C"/>
    <property type="match status" value="1"/>
</dbReference>
<comment type="caution">
    <text evidence="5">The sequence shown here is derived from an EMBL/GenBank/DDBJ whole genome shotgun (WGS) entry which is preliminary data.</text>
</comment>
<evidence type="ECO:0000256" key="1">
    <source>
        <dbReference type="ARBA" id="ARBA00022676"/>
    </source>
</evidence>
<protein>
    <recommendedName>
        <fullName evidence="7">Anthranilate phosphoribosyltransferase</fullName>
    </recommendedName>
</protein>
<dbReference type="PANTHER" id="PTHR43285">
    <property type="entry name" value="ANTHRANILATE PHOSPHORIBOSYLTRANSFERASE"/>
    <property type="match status" value="1"/>
</dbReference>
<evidence type="ECO:0000313" key="6">
    <source>
        <dbReference type="Proteomes" id="UP000593566"/>
    </source>
</evidence>
<evidence type="ECO:0000259" key="4">
    <source>
        <dbReference type="Pfam" id="PF02885"/>
    </source>
</evidence>
<dbReference type="GO" id="GO:0005829">
    <property type="term" value="C:cytosol"/>
    <property type="evidence" value="ECO:0007669"/>
    <property type="project" value="TreeGrafter"/>
</dbReference>
<dbReference type="GeneID" id="59338189"/>
<sequence>MSSTGHPSSQYTPITSLLKSLRNTQTPTSADDIAEAFSLIFEDRLSPAQAATFLTILSLTSRDKDADVLAACADRMRKAAFHVDLPALKSIVETRGVTEGTYHGGLCDIVGTGGSSLQTYNISTTASLIASSLLLMSKHGNRAQTSVSGAADILSSILPTPPSLTASNAQNIPQIYEKSSYAFLFAPNFHPGMRYAGPLRKEMGIRTIFNLLGPLAHPIEELVEARLIGVTEGALGPVFAEALRISGLKKAKGMRKAMVVSGREGLDEISCAGMTDCWKVNEPLECSEQAEVEIEHFQLEPTDFGFPTHPLSAIRGGDAPKDNADILMRLLEGKLEYEDPIMQVVLMNTAAMLVVSGICEGGTSHMGEGDSGVVVTERGPGHGRWKEGVRRAKWAVRSGAALRSLKAFTEVSNNCLGTRTTSPKICETGEMSQQVVPNNGETKGSLFGNKI</sequence>
<evidence type="ECO:0000259" key="3">
    <source>
        <dbReference type="Pfam" id="PF00591"/>
    </source>
</evidence>
<dbReference type="NCBIfam" id="TIGR01245">
    <property type="entry name" value="trpD"/>
    <property type="match status" value="1"/>
</dbReference>
<dbReference type="InterPro" id="IPR035902">
    <property type="entry name" value="Nuc_phospho_transferase"/>
</dbReference>
<name>A0A8H6CLY9_9LECA</name>
<dbReference type="Pfam" id="PF02885">
    <property type="entry name" value="Glycos_trans_3N"/>
    <property type="match status" value="1"/>
</dbReference>
<dbReference type="RefSeq" id="XP_037154501.1">
    <property type="nucleotide sequence ID" value="XM_037300653.1"/>
</dbReference>
<dbReference type="InterPro" id="IPR000312">
    <property type="entry name" value="Glycosyl_Trfase_fam3"/>
</dbReference>
<dbReference type="Gene3D" id="3.40.1030.10">
    <property type="entry name" value="Nucleoside phosphorylase/phosphoribosyltransferase catalytic domain"/>
    <property type="match status" value="1"/>
</dbReference>
<evidence type="ECO:0008006" key="7">
    <source>
        <dbReference type="Google" id="ProtNLM"/>
    </source>
</evidence>
<dbReference type="InterPro" id="IPR005940">
    <property type="entry name" value="Anthranilate_Pribosyl_Tfrase"/>
</dbReference>
<evidence type="ECO:0000313" key="5">
    <source>
        <dbReference type="EMBL" id="KAF6225792.1"/>
    </source>
</evidence>
<keyword evidence="2" id="KW-0808">Transferase</keyword>
<feature type="domain" description="Glycosyl transferase family 3" evidence="3">
    <location>
        <begin position="106"/>
        <end position="402"/>
    </location>
</feature>
<evidence type="ECO:0000256" key="2">
    <source>
        <dbReference type="ARBA" id="ARBA00022679"/>
    </source>
</evidence>
<feature type="domain" description="Glycosyl transferase family 3 N-terminal" evidence="4">
    <location>
        <begin position="16"/>
        <end position="80"/>
    </location>
</feature>
<dbReference type="SUPFAM" id="SSF52418">
    <property type="entry name" value="Nucleoside phosphorylase/phosphoribosyltransferase catalytic domain"/>
    <property type="match status" value="1"/>
</dbReference>
<dbReference type="InterPro" id="IPR017459">
    <property type="entry name" value="Glycosyl_Trfase_fam3_N_dom"/>
</dbReference>
<dbReference type="PANTHER" id="PTHR43285:SF2">
    <property type="entry name" value="ANTHRANILATE PHOSPHORIBOSYLTRANSFERASE"/>
    <property type="match status" value="1"/>
</dbReference>
<dbReference type="GO" id="GO:0000162">
    <property type="term" value="P:L-tryptophan biosynthetic process"/>
    <property type="evidence" value="ECO:0007669"/>
    <property type="project" value="InterPro"/>
</dbReference>
<keyword evidence="1" id="KW-0328">Glycosyltransferase</keyword>
<gene>
    <name evidence="5" type="ORF">HO133_009794</name>
</gene>
<dbReference type="Pfam" id="PF00591">
    <property type="entry name" value="Glycos_transf_3"/>
    <property type="match status" value="1"/>
</dbReference>
<dbReference type="Proteomes" id="UP000593566">
    <property type="component" value="Unassembled WGS sequence"/>
</dbReference>
<dbReference type="EMBL" id="JACCJB010000007">
    <property type="protein sequence ID" value="KAF6225792.1"/>
    <property type="molecule type" value="Genomic_DNA"/>
</dbReference>
<organism evidence="5 6">
    <name type="scientific">Letharia lupina</name>
    <dbReference type="NCBI Taxonomy" id="560253"/>
    <lineage>
        <taxon>Eukaryota</taxon>
        <taxon>Fungi</taxon>
        <taxon>Dikarya</taxon>
        <taxon>Ascomycota</taxon>
        <taxon>Pezizomycotina</taxon>
        <taxon>Lecanoromycetes</taxon>
        <taxon>OSLEUM clade</taxon>
        <taxon>Lecanoromycetidae</taxon>
        <taxon>Lecanorales</taxon>
        <taxon>Lecanorineae</taxon>
        <taxon>Parmeliaceae</taxon>
        <taxon>Letharia</taxon>
    </lineage>
</organism>
<proteinExistence type="predicted"/>